<protein>
    <submittedName>
        <fullName evidence="3">Chemotaxis protein CheW</fullName>
    </submittedName>
</protein>
<dbReference type="GO" id="GO:0006935">
    <property type="term" value="P:chemotaxis"/>
    <property type="evidence" value="ECO:0007669"/>
    <property type="project" value="InterPro"/>
</dbReference>
<evidence type="ECO:0000259" key="2">
    <source>
        <dbReference type="PROSITE" id="PS50851"/>
    </source>
</evidence>
<evidence type="ECO:0000313" key="4">
    <source>
        <dbReference type="Proteomes" id="UP000281431"/>
    </source>
</evidence>
<dbReference type="Gene3D" id="2.40.50.180">
    <property type="entry name" value="CheA-289, Domain 4"/>
    <property type="match status" value="1"/>
</dbReference>
<dbReference type="Pfam" id="PF01584">
    <property type="entry name" value="CheW"/>
    <property type="match status" value="1"/>
</dbReference>
<organism evidence="3 4">
    <name type="scientific">Natrarchaeobius chitinivorans</name>
    <dbReference type="NCBI Taxonomy" id="1679083"/>
    <lineage>
        <taxon>Archaea</taxon>
        <taxon>Methanobacteriati</taxon>
        <taxon>Methanobacteriota</taxon>
        <taxon>Stenosarchaea group</taxon>
        <taxon>Halobacteria</taxon>
        <taxon>Halobacteriales</taxon>
        <taxon>Natrialbaceae</taxon>
        <taxon>Natrarchaeobius</taxon>
    </lineage>
</organism>
<keyword evidence="4" id="KW-1185">Reference proteome</keyword>
<dbReference type="GO" id="GO:0005829">
    <property type="term" value="C:cytosol"/>
    <property type="evidence" value="ECO:0007669"/>
    <property type="project" value="TreeGrafter"/>
</dbReference>
<accession>A0A3N6MXF2</accession>
<dbReference type="PANTHER" id="PTHR22617">
    <property type="entry name" value="CHEMOTAXIS SENSOR HISTIDINE KINASE-RELATED"/>
    <property type="match status" value="1"/>
</dbReference>
<gene>
    <name evidence="3" type="ORF">EA472_13600</name>
</gene>
<dbReference type="Proteomes" id="UP000281431">
    <property type="component" value="Unassembled WGS sequence"/>
</dbReference>
<evidence type="ECO:0000313" key="3">
    <source>
        <dbReference type="EMBL" id="RQG99686.1"/>
    </source>
</evidence>
<dbReference type="SUPFAM" id="SSF50341">
    <property type="entry name" value="CheW-like"/>
    <property type="match status" value="1"/>
</dbReference>
<comment type="caution">
    <text evidence="3">The sequence shown here is derived from an EMBL/GenBank/DDBJ whole genome shotgun (WGS) entry which is preliminary data.</text>
</comment>
<sequence length="257" mass="27529">MASDLPEKLLGIDIDGSSDDRREPVDARESAELVRIVRFGVGEHALAVPVDDVRTVTDVPEDHTRVPRTPSAIDGLTDLRGDVTAIIDVTSHFPVAEDDADRDQLLVFDSPDDEQSAAAPIDVVYGVESVPEEDVLDAEAVAERGYDGNALEHPLVDALVERERRSGRRVDDLPSTSVALEGPDGTDRSDDTGTSTVAFDSGDASETAFEPADETVESGDQPADADRSTPRRIVVELIPLVDVEKLLLASGRPASRP</sequence>
<feature type="region of interest" description="Disordered" evidence="1">
    <location>
        <begin position="1"/>
        <end position="28"/>
    </location>
</feature>
<dbReference type="InterPro" id="IPR002545">
    <property type="entry name" value="CheW-lke_dom"/>
</dbReference>
<dbReference type="PANTHER" id="PTHR22617:SF23">
    <property type="entry name" value="CHEMOTAXIS PROTEIN CHEW"/>
    <property type="match status" value="1"/>
</dbReference>
<dbReference type="OrthoDB" id="115049at2157"/>
<feature type="compositionally biased region" description="Basic and acidic residues" evidence="1">
    <location>
        <begin position="18"/>
        <end position="28"/>
    </location>
</feature>
<feature type="region of interest" description="Disordered" evidence="1">
    <location>
        <begin position="164"/>
        <end position="232"/>
    </location>
</feature>
<dbReference type="InterPro" id="IPR039315">
    <property type="entry name" value="CheW"/>
</dbReference>
<dbReference type="Gene3D" id="2.30.30.40">
    <property type="entry name" value="SH3 Domains"/>
    <property type="match status" value="1"/>
</dbReference>
<dbReference type="SMART" id="SM00260">
    <property type="entry name" value="CheW"/>
    <property type="match status" value="1"/>
</dbReference>
<reference evidence="3 4" key="1">
    <citation type="submission" date="2018-10" db="EMBL/GenBank/DDBJ databases">
        <title>Natrarchaeobius chitinivorans gen. nov., sp. nov., and Natrarchaeobius haloalkaliphilus sp. nov., alkaliphilic, chitin-utilizing haloarchaea from hypersaline alkaline lakes.</title>
        <authorList>
            <person name="Sorokin D.Y."/>
            <person name="Elcheninov A.G."/>
            <person name="Kostrikina N.A."/>
            <person name="Bale N.J."/>
            <person name="Sinninghe Damste J.S."/>
            <person name="Khijniak T.V."/>
            <person name="Kublanov I.V."/>
            <person name="Toshchakov S.V."/>
        </authorList>
    </citation>
    <scope>NUCLEOTIDE SEQUENCE [LARGE SCALE GENOMIC DNA]</scope>
    <source>
        <strain evidence="3 4">AArcht7</strain>
    </source>
</reference>
<dbReference type="GO" id="GO:0007165">
    <property type="term" value="P:signal transduction"/>
    <property type="evidence" value="ECO:0007669"/>
    <property type="project" value="InterPro"/>
</dbReference>
<feature type="domain" description="CheW-like" evidence="2">
    <location>
        <begin position="33"/>
        <end position="184"/>
    </location>
</feature>
<dbReference type="AlphaFoldDB" id="A0A3N6MXF2"/>
<proteinExistence type="predicted"/>
<evidence type="ECO:0000256" key="1">
    <source>
        <dbReference type="SAM" id="MobiDB-lite"/>
    </source>
</evidence>
<dbReference type="PROSITE" id="PS50851">
    <property type="entry name" value="CHEW"/>
    <property type="match status" value="1"/>
</dbReference>
<dbReference type="EMBL" id="REFZ01000008">
    <property type="protein sequence ID" value="RQG99686.1"/>
    <property type="molecule type" value="Genomic_DNA"/>
</dbReference>
<dbReference type="InterPro" id="IPR036061">
    <property type="entry name" value="CheW-like_dom_sf"/>
</dbReference>
<name>A0A3N6MXF2_NATCH</name>